<evidence type="ECO:0000313" key="9">
    <source>
        <dbReference type="Proteomes" id="UP000642014"/>
    </source>
</evidence>
<evidence type="ECO:0000256" key="5">
    <source>
        <dbReference type="ARBA" id="ARBA00023136"/>
    </source>
</evidence>
<dbReference type="GO" id="GO:0005886">
    <property type="term" value="C:plasma membrane"/>
    <property type="evidence" value="ECO:0007669"/>
    <property type="project" value="UniProtKB-SubCell"/>
</dbReference>
<feature type="compositionally biased region" description="Basic and acidic residues" evidence="6">
    <location>
        <begin position="10"/>
        <end position="21"/>
    </location>
</feature>
<evidence type="ECO:0000256" key="1">
    <source>
        <dbReference type="ARBA" id="ARBA00004651"/>
    </source>
</evidence>
<gene>
    <name evidence="8" type="ORF">GCM10010497_62770</name>
</gene>
<evidence type="ECO:0000256" key="2">
    <source>
        <dbReference type="ARBA" id="ARBA00022475"/>
    </source>
</evidence>
<dbReference type="PANTHER" id="PTHR23513:SF11">
    <property type="entry name" value="STAPHYLOFERRIN A TRANSPORTER"/>
    <property type="match status" value="1"/>
</dbReference>
<keyword evidence="5 7" id="KW-0472">Membrane</keyword>
<comment type="subcellular location">
    <subcellularLocation>
        <location evidence="1">Cell membrane</location>
        <topology evidence="1">Multi-pass membrane protein</topology>
    </subcellularLocation>
</comment>
<dbReference type="RefSeq" id="WP_229991792.1">
    <property type="nucleotide sequence ID" value="NZ_BMSJ01000017.1"/>
</dbReference>
<feature type="transmembrane region" description="Helical" evidence="7">
    <location>
        <begin position="109"/>
        <end position="127"/>
    </location>
</feature>
<protein>
    <submittedName>
        <fullName evidence="8">Membrane protein</fullName>
    </submittedName>
</protein>
<name>A0AAV4KSA5_9ACTN</name>
<keyword evidence="2" id="KW-1003">Cell membrane</keyword>
<evidence type="ECO:0000313" key="8">
    <source>
        <dbReference type="EMBL" id="GGR50809.1"/>
    </source>
</evidence>
<keyword evidence="4 7" id="KW-1133">Transmembrane helix</keyword>
<dbReference type="InterPro" id="IPR011701">
    <property type="entry name" value="MFS"/>
</dbReference>
<dbReference type="GO" id="GO:0022857">
    <property type="term" value="F:transmembrane transporter activity"/>
    <property type="evidence" value="ECO:0007669"/>
    <property type="project" value="InterPro"/>
</dbReference>
<organism evidence="8 9">
    <name type="scientific">Streptomyces cinereoruber</name>
    <dbReference type="NCBI Taxonomy" id="67260"/>
    <lineage>
        <taxon>Bacteria</taxon>
        <taxon>Bacillati</taxon>
        <taxon>Actinomycetota</taxon>
        <taxon>Actinomycetes</taxon>
        <taxon>Kitasatosporales</taxon>
        <taxon>Streptomycetaceae</taxon>
        <taxon>Streptomyces</taxon>
    </lineage>
</organism>
<feature type="transmembrane region" description="Helical" evidence="7">
    <location>
        <begin position="251"/>
        <end position="272"/>
    </location>
</feature>
<dbReference type="Pfam" id="PF07690">
    <property type="entry name" value="MFS_1"/>
    <property type="match status" value="1"/>
</dbReference>
<dbReference type="PANTHER" id="PTHR23513">
    <property type="entry name" value="INTEGRAL MEMBRANE EFFLUX PROTEIN-RELATED"/>
    <property type="match status" value="1"/>
</dbReference>
<dbReference type="EMBL" id="BMSJ01000017">
    <property type="protein sequence ID" value="GGR50809.1"/>
    <property type="molecule type" value="Genomic_DNA"/>
</dbReference>
<feature type="transmembrane region" description="Helical" evidence="7">
    <location>
        <begin position="45"/>
        <end position="71"/>
    </location>
</feature>
<evidence type="ECO:0000256" key="6">
    <source>
        <dbReference type="SAM" id="MobiDB-lite"/>
    </source>
</evidence>
<dbReference type="Gene3D" id="1.20.1250.20">
    <property type="entry name" value="MFS general substrate transporter like domains"/>
    <property type="match status" value="1"/>
</dbReference>
<feature type="transmembrane region" description="Helical" evidence="7">
    <location>
        <begin position="77"/>
        <end position="102"/>
    </location>
</feature>
<dbReference type="AlphaFoldDB" id="A0AAV4KSA5"/>
<feature type="transmembrane region" description="Helical" evidence="7">
    <location>
        <begin position="395"/>
        <end position="413"/>
    </location>
</feature>
<feature type="transmembrane region" description="Helical" evidence="7">
    <location>
        <begin position="133"/>
        <end position="156"/>
    </location>
</feature>
<evidence type="ECO:0000256" key="7">
    <source>
        <dbReference type="SAM" id="Phobius"/>
    </source>
</evidence>
<feature type="compositionally biased region" description="Basic residues" evidence="6">
    <location>
        <begin position="22"/>
        <end position="34"/>
    </location>
</feature>
<reference evidence="8 9" key="1">
    <citation type="journal article" date="2014" name="Int. J. Syst. Evol. Microbiol.">
        <title>Complete genome sequence of Corynebacterium casei LMG S-19264T (=DSM 44701T), isolated from a smear-ripened cheese.</title>
        <authorList>
            <consortium name="US DOE Joint Genome Institute (JGI-PGF)"/>
            <person name="Walter F."/>
            <person name="Albersmeier A."/>
            <person name="Kalinowski J."/>
            <person name="Ruckert C."/>
        </authorList>
    </citation>
    <scope>NUCLEOTIDE SEQUENCE [LARGE SCALE GENOMIC DNA]</scope>
    <source>
        <strain evidence="8 9">JCM 4205</strain>
    </source>
</reference>
<proteinExistence type="predicted"/>
<feature type="transmembrane region" description="Helical" evidence="7">
    <location>
        <begin position="278"/>
        <end position="295"/>
    </location>
</feature>
<evidence type="ECO:0000256" key="4">
    <source>
        <dbReference type="ARBA" id="ARBA00022989"/>
    </source>
</evidence>
<feature type="region of interest" description="Disordered" evidence="6">
    <location>
        <begin position="1"/>
        <end position="36"/>
    </location>
</feature>
<dbReference type="GeneID" id="95457522"/>
<accession>A0AAV4KSA5</accession>
<evidence type="ECO:0000256" key="3">
    <source>
        <dbReference type="ARBA" id="ARBA00022692"/>
    </source>
</evidence>
<keyword evidence="3 7" id="KW-0812">Transmembrane</keyword>
<sequence>MSRHRARHGTRQEARHDTCRDARHRSRHHTRQGPRYRSLFRTPEFAPLFLTGSAHTAAQTVAGLGLATLVFRATGSPLLSALALFGPSLAQLLGATTLLSAADRLPPRAALSGIALFFAVGTAVLAVPAVPTWAVFAVLLAEGLAASLGGGVRYGLLNEILPREAYLLGRSVTNMATGVCQIGGFAAGGLLVALLSPRGAVLAGAGLYLAAALLARLGLAARPPRAEGRPSIAATRRANARLLSVPARRRCYLALWVPNGLIVGCESLFVPYAPERAGLLFVCGAFGMLVGDTAVGRFLPERLRARLRFPLQALLAAPFLLFALDPGLPLALAAVTVSAVGYGASLLHQERLMALVPEELGGHALGLHSSGMLAFQGVSAALAGTLAQYASPRTGMVLLAVASLAVTFLLALADRRETKKSAEPGTVNLVPRSSV</sequence>
<dbReference type="Proteomes" id="UP000642014">
    <property type="component" value="Unassembled WGS sequence"/>
</dbReference>
<dbReference type="SUPFAM" id="SSF103473">
    <property type="entry name" value="MFS general substrate transporter"/>
    <property type="match status" value="1"/>
</dbReference>
<comment type="caution">
    <text evidence="8">The sequence shown here is derived from an EMBL/GenBank/DDBJ whole genome shotgun (WGS) entry which is preliminary data.</text>
</comment>
<feature type="transmembrane region" description="Helical" evidence="7">
    <location>
        <begin position="307"/>
        <end position="324"/>
    </location>
</feature>
<feature type="transmembrane region" description="Helical" evidence="7">
    <location>
        <begin position="201"/>
        <end position="219"/>
    </location>
</feature>
<feature type="transmembrane region" description="Helical" evidence="7">
    <location>
        <begin position="176"/>
        <end position="195"/>
    </location>
</feature>
<dbReference type="InterPro" id="IPR036259">
    <property type="entry name" value="MFS_trans_sf"/>
</dbReference>
<dbReference type="CDD" id="cd06173">
    <property type="entry name" value="MFS_MefA_like"/>
    <property type="match status" value="1"/>
</dbReference>